<evidence type="ECO:0000256" key="10">
    <source>
        <dbReference type="ARBA" id="ARBA00068717"/>
    </source>
</evidence>
<dbReference type="SUPFAM" id="SSF51735">
    <property type="entry name" value="NAD(P)-binding Rossmann-fold domains"/>
    <property type="match status" value="1"/>
</dbReference>
<accession>A0A1Q3FKT0</accession>
<evidence type="ECO:0000256" key="8">
    <source>
        <dbReference type="ARBA" id="ARBA00023136"/>
    </source>
</evidence>
<comment type="similarity">
    <text evidence="2 12">Belongs to the short-chain dehydrogenases/reductases (SDR) family.</text>
</comment>
<evidence type="ECO:0000256" key="9">
    <source>
        <dbReference type="ARBA" id="ARBA00059620"/>
    </source>
</evidence>
<evidence type="ECO:0000256" key="7">
    <source>
        <dbReference type="ARBA" id="ARBA00023098"/>
    </source>
</evidence>
<dbReference type="PRINTS" id="PR00080">
    <property type="entry name" value="SDRFAMILY"/>
</dbReference>
<keyword evidence="8" id="KW-0472">Membrane</keyword>
<reference evidence="13" key="1">
    <citation type="submission" date="2017-01" db="EMBL/GenBank/DDBJ databases">
        <title>A deep insight into the sialotranscriptome of adult male and female Cluex tarsalis mosquitoes.</title>
        <authorList>
            <person name="Ribeiro J.M."/>
            <person name="Moreira F."/>
            <person name="Bernard K.A."/>
            <person name="Calvo E."/>
        </authorList>
    </citation>
    <scope>NUCLEOTIDE SEQUENCE</scope>
    <source>
        <strain evidence="13">Kern County</strain>
        <tissue evidence="13">Salivary glands</tissue>
    </source>
</reference>
<dbReference type="PRINTS" id="PR00081">
    <property type="entry name" value="GDHRDH"/>
</dbReference>
<dbReference type="EMBL" id="GFDL01006858">
    <property type="protein sequence ID" value="JAV28187.1"/>
    <property type="molecule type" value="Transcribed_RNA"/>
</dbReference>
<organism evidence="13">
    <name type="scientific">Culex tarsalis</name>
    <name type="common">Encephalitis mosquito</name>
    <dbReference type="NCBI Taxonomy" id="7177"/>
    <lineage>
        <taxon>Eukaryota</taxon>
        <taxon>Metazoa</taxon>
        <taxon>Ecdysozoa</taxon>
        <taxon>Arthropoda</taxon>
        <taxon>Hexapoda</taxon>
        <taxon>Insecta</taxon>
        <taxon>Pterygota</taxon>
        <taxon>Neoptera</taxon>
        <taxon>Endopterygota</taxon>
        <taxon>Diptera</taxon>
        <taxon>Nematocera</taxon>
        <taxon>Culicoidea</taxon>
        <taxon>Culicidae</taxon>
        <taxon>Culicinae</taxon>
        <taxon>Culicini</taxon>
        <taxon>Culex</taxon>
        <taxon>Culex</taxon>
    </lineage>
</organism>
<comment type="subcellular location">
    <subcellularLocation>
        <location evidence="1">Membrane</location>
        <topology evidence="1">Multi-pass membrane protein</topology>
    </subcellularLocation>
</comment>
<dbReference type="PANTHER" id="PTHR24322:SF748">
    <property type="entry name" value="FI23927P1-RELATED"/>
    <property type="match status" value="1"/>
</dbReference>
<evidence type="ECO:0000256" key="4">
    <source>
        <dbReference type="ARBA" id="ARBA00022857"/>
    </source>
</evidence>
<dbReference type="FunFam" id="3.40.50.720:FF:000131">
    <property type="entry name" value="Short-chain dehydrogenase/reductase 3"/>
    <property type="match status" value="1"/>
</dbReference>
<dbReference type="InterPro" id="IPR036291">
    <property type="entry name" value="NAD(P)-bd_dom_sf"/>
</dbReference>
<evidence type="ECO:0000256" key="6">
    <source>
        <dbReference type="ARBA" id="ARBA00023002"/>
    </source>
</evidence>
<evidence type="ECO:0000256" key="5">
    <source>
        <dbReference type="ARBA" id="ARBA00022989"/>
    </source>
</evidence>
<dbReference type="Pfam" id="PF00106">
    <property type="entry name" value="adh_short"/>
    <property type="match status" value="1"/>
</dbReference>
<protein>
    <recommendedName>
        <fullName evidence="10">Short-chain dehydrogenase/reductase 3</fullName>
    </recommendedName>
    <alternativeName>
        <fullName evidence="11">Retinal short-chain dehydrogenase/reductase 1</fullName>
    </alternativeName>
</protein>
<keyword evidence="4" id="KW-0521">NADP</keyword>
<dbReference type="PANTHER" id="PTHR24322">
    <property type="entry name" value="PKSB"/>
    <property type="match status" value="1"/>
</dbReference>
<sequence>MAFHGQYFKHKDGQYEPALASDRPKKRKSPPFSFERLEKQVKFVLVEVVPKLVKFLVMLTQFCMGKLVRLFLPAQRKSVRGQVVLVTGGANGLGKALCERFAKEGCSVAVADIDLISAQKTAKELQQQGCKAEAFKVDVADHKSVAQLRQDIEAVLGPVDILVNNAGLLAMLSLSEGTPEDVQRILGVNLVSHFWTIREFKAGMVKRRRGHIVAISSVLGVLPSARTICYCSTKFGVRGLMASLNEELYMDGLEKDIHTSCVFPAGIITRKQFVDFMTQDLGLRIPWHTPEYVANVIVEGVLENKTEIVPSTVPVRFLIRYYDLLPRAMLRIRAEALFGKLPALTPKAK</sequence>
<dbReference type="AlphaFoldDB" id="A0A1Q3FKT0"/>
<dbReference type="InterPro" id="IPR002347">
    <property type="entry name" value="SDR_fam"/>
</dbReference>
<keyword evidence="3" id="KW-0812">Transmembrane</keyword>
<evidence type="ECO:0000256" key="1">
    <source>
        <dbReference type="ARBA" id="ARBA00004141"/>
    </source>
</evidence>
<evidence type="ECO:0000256" key="3">
    <source>
        <dbReference type="ARBA" id="ARBA00022692"/>
    </source>
</evidence>
<keyword evidence="7" id="KW-0443">Lipid metabolism</keyword>
<proteinExistence type="inferred from homology"/>
<evidence type="ECO:0000256" key="11">
    <source>
        <dbReference type="ARBA" id="ARBA00082544"/>
    </source>
</evidence>
<evidence type="ECO:0000256" key="12">
    <source>
        <dbReference type="RuleBase" id="RU000363"/>
    </source>
</evidence>
<keyword evidence="6" id="KW-0560">Oxidoreductase</keyword>
<evidence type="ECO:0000313" key="13">
    <source>
        <dbReference type="EMBL" id="JAV28187.1"/>
    </source>
</evidence>
<evidence type="ECO:0000256" key="2">
    <source>
        <dbReference type="ARBA" id="ARBA00006484"/>
    </source>
</evidence>
<dbReference type="GO" id="GO:0052650">
    <property type="term" value="F:all-trans-retinol dehydrogenase (NADP+) activity"/>
    <property type="evidence" value="ECO:0007669"/>
    <property type="project" value="UniProtKB-ARBA"/>
</dbReference>
<dbReference type="GO" id="GO:0016020">
    <property type="term" value="C:membrane"/>
    <property type="evidence" value="ECO:0007669"/>
    <property type="project" value="UniProtKB-SubCell"/>
</dbReference>
<keyword evidence="5" id="KW-1133">Transmembrane helix</keyword>
<dbReference type="GO" id="GO:0005811">
    <property type="term" value="C:lipid droplet"/>
    <property type="evidence" value="ECO:0007669"/>
    <property type="project" value="TreeGrafter"/>
</dbReference>
<dbReference type="Gene3D" id="3.40.50.720">
    <property type="entry name" value="NAD(P)-binding Rossmann-like Domain"/>
    <property type="match status" value="1"/>
</dbReference>
<comment type="function">
    <text evidence="9">Catalyzes the reduction of all-trans-retinal to all-trans-retinol in the presence of NADPH.</text>
</comment>
<name>A0A1Q3FKT0_CULTA</name>